<gene>
    <name evidence="1" type="ORF">sk1833_052</name>
</gene>
<reference evidence="1 2" key="1">
    <citation type="journal article" date="2014" name="Appl. Environ. Microbiol.">
        <title>The Plasmid Complement of Lactococcus lactis UC509.9 Encodes Multiple Bacteriophage Resistance Systems.</title>
        <authorList>
            <person name="Ainsworth S."/>
            <person name="Mahony J."/>
            <person name="van Sinderen D."/>
        </authorList>
    </citation>
    <scope>NUCLEOTIDE SEQUENCE [LARGE SCALE GENOMIC DNA]</scope>
</reference>
<proteinExistence type="predicted"/>
<evidence type="ECO:0000313" key="2">
    <source>
        <dbReference type="Proteomes" id="UP000026903"/>
    </source>
</evidence>
<accession>A0A023J3B2</accession>
<protein>
    <recommendedName>
        <fullName evidence="3">Middle expressed protein 2</fullName>
    </recommendedName>
</protein>
<evidence type="ECO:0000313" key="1">
    <source>
        <dbReference type="EMBL" id="AHC30307.1"/>
    </source>
</evidence>
<sequence>MNKEHILAQKEVLTPIEYEHYVKHLFDIGEITKELYIELSSDL</sequence>
<dbReference type="EMBL" id="KF676640">
    <property type="protein sequence ID" value="AHC30307.1"/>
    <property type="molecule type" value="Genomic_DNA"/>
</dbReference>
<organism evidence="1 2">
    <name type="scientific">Lactococcus phage SK1833</name>
    <dbReference type="NCBI Taxonomy" id="1414741"/>
    <lineage>
        <taxon>Viruses</taxon>
        <taxon>Duplodnaviria</taxon>
        <taxon>Heunggongvirae</taxon>
        <taxon>Uroviricota</taxon>
        <taxon>Caudoviricetes</taxon>
        <taxon>Skunavirus</taxon>
        <taxon>Skunavirus sk1</taxon>
    </lineage>
</organism>
<dbReference type="Proteomes" id="UP000026903">
    <property type="component" value="Segment"/>
</dbReference>
<name>A0A023J3B2_9CAUD</name>
<evidence type="ECO:0008006" key="3">
    <source>
        <dbReference type="Google" id="ProtNLM"/>
    </source>
</evidence>
<dbReference type="SMR" id="A0A023J3B2"/>